<dbReference type="STRING" id="1758178.GCA_001550095_03685"/>
<reference evidence="9 10" key="1">
    <citation type="submission" date="2017-06" db="EMBL/GenBank/DDBJ databases">
        <title>Celeribacter sp. TSPH2 complete genome sequence.</title>
        <authorList>
            <person name="Woo J.-H."/>
            <person name="Kim H.-S."/>
        </authorList>
    </citation>
    <scope>NUCLEOTIDE SEQUENCE [LARGE SCALE GENOMIC DNA]</scope>
    <source>
        <strain evidence="9 10">TSPH2</strain>
    </source>
</reference>
<keyword evidence="4 7" id="KW-0812">Transmembrane</keyword>
<dbReference type="Proteomes" id="UP000217935">
    <property type="component" value="Chromosome"/>
</dbReference>
<protein>
    <submittedName>
        <fullName evidence="9">Biopolymer transporter ExbD</fullName>
    </submittedName>
</protein>
<dbReference type="KEGG" id="ceh:CEW89_11400"/>
<dbReference type="OrthoDB" id="8479787at2"/>
<proteinExistence type="inferred from homology"/>
<evidence type="ECO:0000256" key="2">
    <source>
        <dbReference type="ARBA" id="ARBA00005811"/>
    </source>
</evidence>
<keyword evidence="3" id="KW-1003">Cell membrane</keyword>
<keyword evidence="6 8" id="KW-0472">Membrane</keyword>
<dbReference type="GO" id="GO:0015031">
    <property type="term" value="P:protein transport"/>
    <property type="evidence" value="ECO:0007669"/>
    <property type="project" value="UniProtKB-KW"/>
</dbReference>
<name>A0A291GC41_9RHOB</name>
<evidence type="ECO:0000313" key="10">
    <source>
        <dbReference type="Proteomes" id="UP000217935"/>
    </source>
</evidence>
<evidence type="ECO:0000256" key="3">
    <source>
        <dbReference type="ARBA" id="ARBA00022475"/>
    </source>
</evidence>
<dbReference type="PANTHER" id="PTHR30558:SF3">
    <property type="entry name" value="BIOPOLYMER TRANSPORT PROTEIN EXBD-RELATED"/>
    <property type="match status" value="1"/>
</dbReference>
<evidence type="ECO:0000256" key="5">
    <source>
        <dbReference type="ARBA" id="ARBA00022989"/>
    </source>
</evidence>
<feature type="transmembrane region" description="Helical" evidence="8">
    <location>
        <begin position="12"/>
        <end position="32"/>
    </location>
</feature>
<dbReference type="AlphaFoldDB" id="A0A291GC41"/>
<evidence type="ECO:0000256" key="4">
    <source>
        <dbReference type="ARBA" id="ARBA00022692"/>
    </source>
</evidence>
<comment type="subcellular location">
    <subcellularLocation>
        <location evidence="1">Cell membrane</location>
        <topology evidence="1">Single-pass membrane protein</topology>
    </subcellularLocation>
    <subcellularLocation>
        <location evidence="7">Cell membrane</location>
        <topology evidence="7">Single-pass type II membrane protein</topology>
    </subcellularLocation>
</comment>
<dbReference type="PANTHER" id="PTHR30558">
    <property type="entry name" value="EXBD MEMBRANE COMPONENT OF PMF-DRIVEN MACROMOLECULE IMPORT SYSTEM"/>
    <property type="match status" value="1"/>
</dbReference>
<keyword evidence="5 8" id="KW-1133">Transmembrane helix</keyword>
<dbReference type="GO" id="GO:0022857">
    <property type="term" value="F:transmembrane transporter activity"/>
    <property type="evidence" value="ECO:0007669"/>
    <property type="project" value="InterPro"/>
</dbReference>
<evidence type="ECO:0000256" key="1">
    <source>
        <dbReference type="ARBA" id="ARBA00004162"/>
    </source>
</evidence>
<accession>A0A291GC41</accession>
<comment type="similarity">
    <text evidence="2 7">Belongs to the ExbD/TolR family.</text>
</comment>
<dbReference type="InterPro" id="IPR003400">
    <property type="entry name" value="ExbD"/>
</dbReference>
<evidence type="ECO:0000313" key="9">
    <source>
        <dbReference type="EMBL" id="ATG48123.1"/>
    </source>
</evidence>
<evidence type="ECO:0000256" key="7">
    <source>
        <dbReference type="RuleBase" id="RU003879"/>
    </source>
</evidence>
<dbReference type="RefSeq" id="WP_096805983.1">
    <property type="nucleotide sequence ID" value="NZ_CP022196.1"/>
</dbReference>
<keyword evidence="7" id="KW-0813">Transport</keyword>
<gene>
    <name evidence="9" type="ORF">CEW89_11400</name>
</gene>
<organism evidence="9 10">
    <name type="scientific">Celeribacter ethanolicus</name>
    <dbReference type="NCBI Taxonomy" id="1758178"/>
    <lineage>
        <taxon>Bacteria</taxon>
        <taxon>Pseudomonadati</taxon>
        <taxon>Pseudomonadota</taxon>
        <taxon>Alphaproteobacteria</taxon>
        <taxon>Rhodobacterales</taxon>
        <taxon>Roseobacteraceae</taxon>
        <taxon>Celeribacter</taxon>
    </lineage>
</organism>
<evidence type="ECO:0000256" key="6">
    <source>
        <dbReference type="ARBA" id="ARBA00023136"/>
    </source>
</evidence>
<dbReference type="Pfam" id="PF02472">
    <property type="entry name" value="ExbD"/>
    <property type="match status" value="1"/>
</dbReference>
<evidence type="ECO:0000256" key="8">
    <source>
        <dbReference type="SAM" id="Phobius"/>
    </source>
</evidence>
<dbReference type="EMBL" id="CP022196">
    <property type="protein sequence ID" value="ATG48123.1"/>
    <property type="molecule type" value="Genomic_DNA"/>
</dbReference>
<dbReference type="GO" id="GO:0005886">
    <property type="term" value="C:plasma membrane"/>
    <property type="evidence" value="ECO:0007669"/>
    <property type="project" value="UniProtKB-SubCell"/>
</dbReference>
<keyword evidence="7" id="KW-0653">Protein transport</keyword>
<keyword evidence="10" id="KW-1185">Reference proteome</keyword>
<sequence length="146" mass="15422">MKFAAPPKSRVSVGLLPMINVVFLLLIFFLIAGEMQQPEPIDVNLPDVAHAQEAEGDLSLYLGPDGRLAFRDLDVAFEDRQSLMAALSESLTDCGGDTCAPVLLLHADRGAPARLIAELLPELGAAGFEQVNLVAVGRGTAEGGQP</sequence>